<dbReference type="InterPro" id="IPR029044">
    <property type="entry name" value="Nucleotide-diphossugar_trans"/>
</dbReference>
<evidence type="ECO:0000256" key="5">
    <source>
        <dbReference type="ARBA" id="ARBA00022985"/>
    </source>
</evidence>
<evidence type="ECO:0000313" key="11">
    <source>
        <dbReference type="Proteomes" id="UP000005283"/>
    </source>
</evidence>
<name>D1W3R5_9BACT</name>
<dbReference type="eggNOG" id="COG0463">
    <property type="taxonomic scope" value="Bacteria"/>
</dbReference>
<proteinExistence type="predicted"/>
<evidence type="ECO:0000256" key="8">
    <source>
        <dbReference type="SAM" id="Phobius"/>
    </source>
</evidence>
<dbReference type="InterPro" id="IPR050256">
    <property type="entry name" value="Glycosyltransferase_2"/>
</dbReference>
<protein>
    <submittedName>
        <fullName evidence="10">Glycosyltransferase, group 2 family protein</fullName>
        <ecNumber evidence="10">2.4.-.-</ecNumber>
    </submittedName>
</protein>
<dbReference type="PANTHER" id="PTHR48090">
    <property type="entry name" value="UNDECAPRENYL-PHOSPHATE 4-DEOXY-4-FORMAMIDO-L-ARABINOSE TRANSFERASE-RELATED"/>
    <property type="match status" value="1"/>
</dbReference>
<evidence type="ECO:0000256" key="6">
    <source>
        <dbReference type="ARBA" id="ARBA00022989"/>
    </source>
</evidence>
<keyword evidence="6 8" id="KW-1133">Transmembrane helix</keyword>
<dbReference type="Proteomes" id="UP000005283">
    <property type="component" value="Unassembled WGS sequence"/>
</dbReference>
<feature type="domain" description="Glycosyltransferase 2-like" evidence="9">
    <location>
        <begin position="22"/>
        <end position="185"/>
    </location>
</feature>
<dbReference type="GO" id="GO:0009103">
    <property type="term" value="P:lipopolysaccharide biosynthetic process"/>
    <property type="evidence" value="ECO:0007669"/>
    <property type="project" value="UniProtKB-KW"/>
</dbReference>
<keyword evidence="5" id="KW-0448">Lipopolysaccharide biosynthesis</keyword>
<keyword evidence="2 10" id="KW-0328">Glycosyltransferase</keyword>
<dbReference type="AlphaFoldDB" id="D1W3R5"/>
<dbReference type="InterPro" id="IPR001173">
    <property type="entry name" value="Glyco_trans_2-like"/>
</dbReference>
<feature type="transmembrane region" description="Helical" evidence="8">
    <location>
        <begin position="294"/>
        <end position="315"/>
    </location>
</feature>
<keyword evidence="7 8" id="KW-0472">Membrane</keyword>
<dbReference type="SUPFAM" id="SSF53448">
    <property type="entry name" value="Nucleotide-diphospho-sugar transferases"/>
    <property type="match status" value="1"/>
</dbReference>
<gene>
    <name evidence="10" type="ORF">HMPREF0650_0282</name>
</gene>
<dbReference type="CDD" id="cd04187">
    <property type="entry name" value="DPM1_like_bac"/>
    <property type="match status" value="1"/>
</dbReference>
<dbReference type="Pfam" id="PF00535">
    <property type="entry name" value="Glycos_transf_2"/>
    <property type="match status" value="1"/>
</dbReference>
<dbReference type="EMBL" id="ADEG01000031">
    <property type="protein sequence ID" value="EFA92812.1"/>
    <property type="molecule type" value="Genomic_DNA"/>
</dbReference>
<sequence>MNRWTTGWKDAWLFLQNTMDISVVIPLFNEEESLPELYAWIERVMQQNAYSYEVIFVNDGSTDDSWNVIQRLASQSEHVRGICFRRNYGKSPALYCGFKEAQGNVVITMDADLQDSPDEIPELYRMITVDGYDLVSGYKQKRYDPLSKTLPTKLFNATARKISGIKNLHDFNCGLKAYRREVVKNIEVYGEMHRYIPYLAKSAGFDKIGEKVVHHQARKYGTSKFGFNRFFNGYLDLITLWFLSNFGKKPMHVFGFLGSLMFLVGLIAVIILGAEKVYALSNGIPMRLITDSPYFFIALTTMLIGTQLFLAGFLGDLISRSNPGRNDYQIEKTIRCEK</sequence>
<keyword evidence="3 10" id="KW-0808">Transferase</keyword>
<evidence type="ECO:0000256" key="3">
    <source>
        <dbReference type="ARBA" id="ARBA00022679"/>
    </source>
</evidence>
<evidence type="ECO:0000313" key="10">
    <source>
        <dbReference type="EMBL" id="EFA92812.1"/>
    </source>
</evidence>
<keyword evidence="1" id="KW-1003">Cell membrane</keyword>
<evidence type="ECO:0000256" key="2">
    <source>
        <dbReference type="ARBA" id="ARBA00022676"/>
    </source>
</evidence>
<comment type="caution">
    <text evidence="10">The sequence shown here is derived from an EMBL/GenBank/DDBJ whole genome shotgun (WGS) entry which is preliminary data.</text>
</comment>
<evidence type="ECO:0000256" key="7">
    <source>
        <dbReference type="ARBA" id="ARBA00023136"/>
    </source>
</evidence>
<evidence type="ECO:0000256" key="4">
    <source>
        <dbReference type="ARBA" id="ARBA00022692"/>
    </source>
</evidence>
<reference evidence="10 11" key="1">
    <citation type="submission" date="2009-12" db="EMBL/GenBank/DDBJ databases">
        <title>Genome Sequence of Prevotella buccalis ATCC 35310.</title>
        <authorList>
            <person name="Durkin A.S."/>
            <person name="Madupu R."/>
            <person name="Torralba M."/>
            <person name="Methe B."/>
            <person name="Sutton G."/>
            <person name="Strausberg R.L."/>
            <person name="Nelson K.E."/>
        </authorList>
    </citation>
    <scope>NUCLEOTIDE SEQUENCE [LARGE SCALE GENOMIC DNA]</scope>
    <source>
        <strain evidence="10 11">ATCC 35310</strain>
    </source>
</reference>
<feature type="transmembrane region" description="Helical" evidence="8">
    <location>
        <begin position="253"/>
        <end position="274"/>
    </location>
</feature>
<dbReference type="EC" id="2.4.-.-" evidence="10"/>
<evidence type="ECO:0000259" key="9">
    <source>
        <dbReference type="Pfam" id="PF00535"/>
    </source>
</evidence>
<accession>D1W3R5</accession>
<organism evidence="10 11">
    <name type="scientific">Hoylesella buccalis ATCC 35310</name>
    <dbReference type="NCBI Taxonomy" id="679190"/>
    <lineage>
        <taxon>Bacteria</taxon>
        <taxon>Pseudomonadati</taxon>
        <taxon>Bacteroidota</taxon>
        <taxon>Bacteroidia</taxon>
        <taxon>Bacteroidales</taxon>
        <taxon>Prevotellaceae</taxon>
        <taxon>Hoylesella</taxon>
    </lineage>
</organism>
<dbReference type="PANTHER" id="PTHR48090:SF3">
    <property type="entry name" value="UNDECAPRENYL-PHOSPHATE 4-DEOXY-4-FORMAMIDO-L-ARABINOSE TRANSFERASE"/>
    <property type="match status" value="1"/>
</dbReference>
<keyword evidence="4 8" id="KW-0812">Transmembrane</keyword>
<dbReference type="STRING" id="679190.HMPREF0650_0282"/>
<keyword evidence="11" id="KW-1185">Reference proteome</keyword>
<dbReference type="FunFam" id="3.90.550.10:FF:000124">
    <property type="entry name" value="Glycosyl transferase family 2"/>
    <property type="match status" value="1"/>
</dbReference>
<dbReference type="GO" id="GO:0099621">
    <property type="term" value="F:undecaprenyl-phosphate 4-deoxy-4-formamido-L-arabinose transferase activity"/>
    <property type="evidence" value="ECO:0007669"/>
    <property type="project" value="TreeGrafter"/>
</dbReference>
<dbReference type="GO" id="GO:0005886">
    <property type="term" value="C:plasma membrane"/>
    <property type="evidence" value="ECO:0007669"/>
    <property type="project" value="TreeGrafter"/>
</dbReference>
<dbReference type="Gene3D" id="3.90.550.10">
    <property type="entry name" value="Spore Coat Polysaccharide Biosynthesis Protein SpsA, Chain A"/>
    <property type="match status" value="1"/>
</dbReference>
<evidence type="ECO:0000256" key="1">
    <source>
        <dbReference type="ARBA" id="ARBA00022475"/>
    </source>
</evidence>